<dbReference type="InterPro" id="IPR001789">
    <property type="entry name" value="Sig_transdc_resp-reg_receiver"/>
</dbReference>
<dbReference type="InterPro" id="IPR018060">
    <property type="entry name" value="HTH_AraC"/>
</dbReference>
<keyword evidence="2 7" id="KW-0238">DNA-binding</keyword>
<protein>
    <submittedName>
        <fullName evidence="7">DNA-binding response regulator</fullName>
    </submittedName>
</protein>
<dbReference type="Pfam" id="PF00072">
    <property type="entry name" value="Response_reg"/>
    <property type="match status" value="1"/>
</dbReference>
<dbReference type="EMBL" id="QMFB01000019">
    <property type="protein sequence ID" value="RAV17314.1"/>
    <property type="molecule type" value="Genomic_DNA"/>
</dbReference>
<evidence type="ECO:0000313" key="8">
    <source>
        <dbReference type="Proteomes" id="UP000250369"/>
    </source>
</evidence>
<evidence type="ECO:0000259" key="5">
    <source>
        <dbReference type="PROSITE" id="PS01124"/>
    </source>
</evidence>
<dbReference type="CDD" id="cd17536">
    <property type="entry name" value="REC_YesN-like"/>
    <property type="match status" value="1"/>
</dbReference>
<feature type="modified residue" description="4-aspartylphosphate" evidence="4">
    <location>
        <position position="55"/>
    </location>
</feature>
<dbReference type="PANTHER" id="PTHR43280:SF10">
    <property type="entry name" value="REGULATORY PROTEIN POCR"/>
    <property type="match status" value="1"/>
</dbReference>
<proteinExistence type="predicted"/>
<name>A0A329MBK0_9BACL</name>
<dbReference type="PROSITE" id="PS50110">
    <property type="entry name" value="RESPONSE_REGULATORY"/>
    <property type="match status" value="1"/>
</dbReference>
<dbReference type="RefSeq" id="WP_113034165.1">
    <property type="nucleotide sequence ID" value="NZ_QMFB01000019.1"/>
</dbReference>
<keyword evidence="4" id="KW-0597">Phosphoprotein</keyword>
<gene>
    <name evidence="7" type="ORF">DQG23_27085</name>
</gene>
<dbReference type="InterPro" id="IPR020449">
    <property type="entry name" value="Tscrpt_reg_AraC-type_HTH"/>
</dbReference>
<evidence type="ECO:0000256" key="1">
    <source>
        <dbReference type="ARBA" id="ARBA00023015"/>
    </source>
</evidence>
<keyword evidence="1" id="KW-0805">Transcription regulation</keyword>
<dbReference type="SMART" id="SM00342">
    <property type="entry name" value="HTH_ARAC"/>
    <property type="match status" value="1"/>
</dbReference>
<dbReference type="SMART" id="SM00448">
    <property type="entry name" value="REC"/>
    <property type="match status" value="1"/>
</dbReference>
<dbReference type="GO" id="GO:0043565">
    <property type="term" value="F:sequence-specific DNA binding"/>
    <property type="evidence" value="ECO:0007669"/>
    <property type="project" value="InterPro"/>
</dbReference>
<dbReference type="InterPro" id="IPR018062">
    <property type="entry name" value="HTH_AraC-typ_CS"/>
</dbReference>
<dbReference type="PANTHER" id="PTHR43280">
    <property type="entry name" value="ARAC-FAMILY TRANSCRIPTIONAL REGULATOR"/>
    <property type="match status" value="1"/>
</dbReference>
<comment type="caution">
    <text evidence="7">The sequence shown here is derived from an EMBL/GenBank/DDBJ whole genome shotgun (WGS) entry which is preliminary data.</text>
</comment>
<dbReference type="PROSITE" id="PS00041">
    <property type="entry name" value="HTH_ARAC_FAMILY_1"/>
    <property type="match status" value="1"/>
</dbReference>
<dbReference type="InterPro" id="IPR011006">
    <property type="entry name" value="CheY-like_superfamily"/>
</dbReference>
<dbReference type="Gene3D" id="1.10.10.60">
    <property type="entry name" value="Homeodomain-like"/>
    <property type="match status" value="2"/>
</dbReference>
<dbReference type="Gene3D" id="3.40.50.2300">
    <property type="match status" value="1"/>
</dbReference>
<evidence type="ECO:0000259" key="6">
    <source>
        <dbReference type="PROSITE" id="PS50110"/>
    </source>
</evidence>
<dbReference type="GO" id="GO:0003700">
    <property type="term" value="F:DNA-binding transcription factor activity"/>
    <property type="evidence" value="ECO:0007669"/>
    <property type="project" value="InterPro"/>
</dbReference>
<dbReference type="OrthoDB" id="2543932at2"/>
<keyword evidence="3" id="KW-0804">Transcription</keyword>
<dbReference type="Proteomes" id="UP000250369">
    <property type="component" value="Unassembled WGS sequence"/>
</dbReference>
<dbReference type="SUPFAM" id="SSF52172">
    <property type="entry name" value="CheY-like"/>
    <property type="match status" value="1"/>
</dbReference>
<dbReference type="SUPFAM" id="SSF46689">
    <property type="entry name" value="Homeodomain-like"/>
    <property type="match status" value="2"/>
</dbReference>
<keyword evidence="8" id="KW-1185">Reference proteome</keyword>
<feature type="domain" description="Response regulatory" evidence="6">
    <location>
        <begin position="3"/>
        <end position="120"/>
    </location>
</feature>
<dbReference type="GO" id="GO:0000160">
    <property type="term" value="P:phosphorelay signal transduction system"/>
    <property type="evidence" value="ECO:0007669"/>
    <property type="project" value="InterPro"/>
</dbReference>
<reference evidence="7 8" key="1">
    <citation type="journal article" date="2009" name="Int. J. Syst. Evol. Microbiol.">
        <title>Paenibacillus contaminans sp. nov., isolated from a contaminated laboratory plate.</title>
        <authorList>
            <person name="Chou J.H."/>
            <person name="Lee J.H."/>
            <person name="Lin M.C."/>
            <person name="Chang P.S."/>
            <person name="Arun A.B."/>
            <person name="Young C.C."/>
            <person name="Chen W.M."/>
        </authorList>
    </citation>
    <scope>NUCLEOTIDE SEQUENCE [LARGE SCALE GENOMIC DNA]</scope>
    <source>
        <strain evidence="7 8">CKOBP-6</strain>
    </source>
</reference>
<evidence type="ECO:0000313" key="7">
    <source>
        <dbReference type="EMBL" id="RAV17314.1"/>
    </source>
</evidence>
<organism evidence="7 8">
    <name type="scientific">Paenibacillus contaminans</name>
    <dbReference type="NCBI Taxonomy" id="450362"/>
    <lineage>
        <taxon>Bacteria</taxon>
        <taxon>Bacillati</taxon>
        <taxon>Bacillota</taxon>
        <taxon>Bacilli</taxon>
        <taxon>Bacillales</taxon>
        <taxon>Paenibacillaceae</taxon>
        <taxon>Paenibacillus</taxon>
    </lineage>
</organism>
<dbReference type="PROSITE" id="PS01124">
    <property type="entry name" value="HTH_ARAC_FAMILY_2"/>
    <property type="match status" value="1"/>
</dbReference>
<accession>A0A329MBK0</accession>
<evidence type="ECO:0000256" key="3">
    <source>
        <dbReference type="ARBA" id="ARBA00023163"/>
    </source>
</evidence>
<feature type="domain" description="HTH araC/xylS-type" evidence="5">
    <location>
        <begin position="449"/>
        <end position="547"/>
    </location>
</feature>
<dbReference type="PRINTS" id="PR00032">
    <property type="entry name" value="HTHARAC"/>
</dbReference>
<sequence length="548" mass="63891">MYRLLVVDDEDFIVDGLIDLFEERFPASMEYYRAYSSGEALEWLKRAKIDIVLTDIRMPGMNGLELHEEIIRLWPQCKVIFLTGYNDFDYIQSAMRNESIDYILKTEHDDVIVRAVEKAVYELQHRFESEKLIADAKKRLQTALPVMQKELLWDILNGDVSQAAVAQQFDELNLPLRSDRPVFLVLGRIDGWNGISSPSDRMLLVYALQNIANEYLSAFAYHYSIFYEQARLVWFIQFKEDSHAEENEGDYRQGEQRNLFVNGAMENIQNASRQYLHIPVSFLAANDAVDWYECAEKYNLLKMMLHVHYGMQQELLLSESHLPENPDNRVTRAGIFELRPNKWALLQSCLEKGDMQHFQELFRELVKLIPANRQQWDGLGFHIYHSILSVYFTHLHQSGMTDMFGYDQVMASGTNRTWGETAERLWQMAEAIFERQNNELIDREREVIRKVKQYISANLGGDLSLTRIGEVVGFNPSYLSRLYKQMTGEGLSDYIVAERLQLAKALLAKQHMRIHDIAESLGFDSPAYFARFFKKQTGMTPTEFRELL</sequence>
<dbReference type="AlphaFoldDB" id="A0A329MBK0"/>
<evidence type="ECO:0000256" key="2">
    <source>
        <dbReference type="ARBA" id="ARBA00023125"/>
    </source>
</evidence>
<dbReference type="InterPro" id="IPR009057">
    <property type="entry name" value="Homeodomain-like_sf"/>
</dbReference>
<dbReference type="Pfam" id="PF12833">
    <property type="entry name" value="HTH_18"/>
    <property type="match status" value="1"/>
</dbReference>
<evidence type="ECO:0000256" key="4">
    <source>
        <dbReference type="PROSITE-ProRule" id="PRU00169"/>
    </source>
</evidence>